<dbReference type="Proteomes" id="UP000634136">
    <property type="component" value="Unassembled WGS sequence"/>
</dbReference>
<sequence length="37" mass="4337">MMCIISDAGNRFRKSEHFLTGCPRLVKKVEIYFNNMS</sequence>
<name>A0A834SDF5_9FABA</name>
<organism evidence="1 2">
    <name type="scientific">Senna tora</name>
    <dbReference type="NCBI Taxonomy" id="362788"/>
    <lineage>
        <taxon>Eukaryota</taxon>
        <taxon>Viridiplantae</taxon>
        <taxon>Streptophyta</taxon>
        <taxon>Embryophyta</taxon>
        <taxon>Tracheophyta</taxon>
        <taxon>Spermatophyta</taxon>
        <taxon>Magnoliopsida</taxon>
        <taxon>eudicotyledons</taxon>
        <taxon>Gunneridae</taxon>
        <taxon>Pentapetalae</taxon>
        <taxon>rosids</taxon>
        <taxon>fabids</taxon>
        <taxon>Fabales</taxon>
        <taxon>Fabaceae</taxon>
        <taxon>Caesalpinioideae</taxon>
        <taxon>Cassia clade</taxon>
        <taxon>Senna</taxon>
    </lineage>
</organism>
<evidence type="ECO:0000313" key="1">
    <source>
        <dbReference type="EMBL" id="KAF7801174.1"/>
    </source>
</evidence>
<comment type="caution">
    <text evidence="1">The sequence shown here is derived from an EMBL/GenBank/DDBJ whole genome shotgun (WGS) entry which is preliminary data.</text>
</comment>
<gene>
    <name evidence="1" type="ORF">G2W53_044892</name>
</gene>
<evidence type="ECO:0000313" key="2">
    <source>
        <dbReference type="Proteomes" id="UP000634136"/>
    </source>
</evidence>
<dbReference type="EMBL" id="JAAIUW010000019">
    <property type="protein sequence ID" value="KAF7801174.1"/>
    <property type="molecule type" value="Genomic_DNA"/>
</dbReference>
<proteinExistence type="predicted"/>
<reference evidence="1" key="1">
    <citation type="submission" date="2020-09" db="EMBL/GenBank/DDBJ databases">
        <title>Genome-Enabled Discovery of Anthraquinone Biosynthesis in Senna tora.</title>
        <authorList>
            <person name="Kang S.-H."/>
            <person name="Pandey R.P."/>
            <person name="Lee C.-M."/>
            <person name="Sim J.-S."/>
            <person name="Jeong J.-T."/>
            <person name="Choi B.-S."/>
            <person name="Jung M."/>
            <person name="Ginzburg D."/>
            <person name="Zhao K."/>
            <person name="Won S.Y."/>
            <person name="Oh T.-J."/>
            <person name="Yu Y."/>
            <person name="Kim N.-H."/>
            <person name="Lee O.R."/>
            <person name="Lee T.-H."/>
            <person name="Bashyal P."/>
            <person name="Kim T.-S."/>
            <person name="Lee W.-H."/>
            <person name="Kawkins C."/>
            <person name="Kim C.-K."/>
            <person name="Kim J.S."/>
            <person name="Ahn B.O."/>
            <person name="Rhee S.Y."/>
            <person name="Sohng J.K."/>
        </authorList>
    </citation>
    <scope>NUCLEOTIDE SEQUENCE</scope>
    <source>
        <tissue evidence="1">Leaf</tissue>
    </source>
</reference>
<accession>A0A834SDF5</accession>
<keyword evidence="2" id="KW-1185">Reference proteome</keyword>
<dbReference type="AlphaFoldDB" id="A0A834SDF5"/>
<protein>
    <submittedName>
        <fullName evidence="1">Uncharacterized protein</fullName>
    </submittedName>
</protein>